<dbReference type="InterPro" id="IPR009075">
    <property type="entry name" value="AcylCo_DH/oxidase_C"/>
</dbReference>
<evidence type="ECO:0000259" key="7">
    <source>
        <dbReference type="Pfam" id="PF02770"/>
    </source>
</evidence>
<dbReference type="Pfam" id="PF02770">
    <property type="entry name" value="Acyl-CoA_dh_M"/>
    <property type="match status" value="1"/>
</dbReference>
<dbReference type="Gene3D" id="2.40.110.10">
    <property type="entry name" value="Butyryl-CoA Dehydrogenase, subunit A, domain 2"/>
    <property type="match status" value="1"/>
</dbReference>
<evidence type="ECO:0000256" key="3">
    <source>
        <dbReference type="ARBA" id="ARBA00022630"/>
    </source>
</evidence>
<dbReference type="Proteomes" id="UP001597261">
    <property type="component" value="Unassembled WGS sequence"/>
</dbReference>
<comment type="cofactor">
    <cofactor evidence="1 5">
        <name>FAD</name>
        <dbReference type="ChEBI" id="CHEBI:57692"/>
    </cofactor>
</comment>
<name>A0ABW4J0W5_9ACTN</name>
<proteinExistence type="inferred from homology"/>
<dbReference type="SUPFAM" id="SSF56645">
    <property type="entry name" value="Acyl-CoA dehydrogenase NM domain-like"/>
    <property type="match status" value="1"/>
</dbReference>
<dbReference type="InterPro" id="IPR046373">
    <property type="entry name" value="Acyl-CoA_Oxase/DH_mid-dom_sf"/>
</dbReference>
<dbReference type="InterPro" id="IPR037069">
    <property type="entry name" value="AcylCoA_DH/ox_N_sf"/>
</dbReference>
<dbReference type="PANTHER" id="PTHR43884">
    <property type="entry name" value="ACYL-COA DEHYDROGENASE"/>
    <property type="match status" value="1"/>
</dbReference>
<dbReference type="Gene3D" id="1.10.540.10">
    <property type="entry name" value="Acyl-CoA dehydrogenase/oxidase, N-terminal domain"/>
    <property type="match status" value="1"/>
</dbReference>
<evidence type="ECO:0000313" key="9">
    <source>
        <dbReference type="EMBL" id="MFD1662469.1"/>
    </source>
</evidence>
<accession>A0ABW4J0W5</accession>
<keyword evidence="5" id="KW-0560">Oxidoreductase</keyword>
<comment type="similarity">
    <text evidence="2 5">Belongs to the acyl-CoA dehydrogenase family.</text>
</comment>
<protein>
    <submittedName>
        <fullName evidence="9">Acyl-CoA dehydrogenase family protein</fullName>
    </submittedName>
</protein>
<comment type="caution">
    <text evidence="9">The sequence shown here is derived from an EMBL/GenBank/DDBJ whole genome shotgun (WGS) entry which is preliminary data.</text>
</comment>
<evidence type="ECO:0000256" key="5">
    <source>
        <dbReference type="RuleBase" id="RU362125"/>
    </source>
</evidence>
<dbReference type="InterPro" id="IPR036250">
    <property type="entry name" value="AcylCo_DH-like_C"/>
</dbReference>
<feature type="domain" description="Acyl-CoA oxidase/dehydrogenase middle" evidence="7">
    <location>
        <begin position="130"/>
        <end position="236"/>
    </location>
</feature>
<dbReference type="PIRSF" id="PIRSF016578">
    <property type="entry name" value="HsaA"/>
    <property type="match status" value="1"/>
</dbReference>
<evidence type="ECO:0000256" key="1">
    <source>
        <dbReference type="ARBA" id="ARBA00001974"/>
    </source>
</evidence>
<dbReference type="PANTHER" id="PTHR43884:SF12">
    <property type="entry name" value="ISOVALERYL-COA DEHYDROGENASE, MITOCHONDRIAL-RELATED"/>
    <property type="match status" value="1"/>
</dbReference>
<sequence>MPDRAPQPVDRQLPTEEARDLISLVRDIAQREIAPKAAEEEDAGRFPREVFRLLSESGLLGLPYDSEYGGGDQPYEVYLQVLEELAAVRLTVGLGVSVHTLACHALAHYGTKEQQAEHLPAMLGGGLLGAYCLSEPASGSDAASLRTRAARAEGAASGADGDTGGGDWVINGTKAWITHGGIADFYTVMARTGGEGPRGITAFLVPGDAEGLGSAPPEKKMGMKGSPTAQVHFDGVRVPDVRRIGEEGQGFAIALSALDSGRLGIAACAIGVAQAALDEAVVYATGRRQFGRPIADFQGLRFILADMATQIEAGRALYLTAARLRDAGRPFAKQAAMAKLHCTDTAMRVTTDAVQVLGGYGYTADFPVERYMREAKVLQIVEGTNQIQRMVIARHLAGPESR</sequence>
<dbReference type="SUPFAM" id="SSF47203">
    <property type="entry name" value="Acyl-CoA dehydrogenase C-terminal domain-like"/>
    <property type="match status" value="1"/>
</dbReference>
<dbReference type="PROSITE" id="PS00072">
    <property type="entry name" value="ACYL_COA_DH_1"/>
    <property type="match status" value="1"/>
</dbReference>
<evidence type="ECO:0000259" key="6">
    <source>
        <dbReference type="Pfam" id="PF00441"/>
    </source>
</evidence>
<dbReference type="InterPro" id="IPR013786">
    <property type="entry name" value="AcylCoA_DH/ox_N"/>
</dbReference>
<dbReference type="Pfam" id="PF02771">
    <property type="entry name" value="Acyl-CoA_dh_N"/>
    <property type="match status" value="1"/>
</dbReference>
<evidence type="ECO:0000259" key="8">
    <source>
        <dbReference type="Pfam" id="PF02771"/>
    </source>
</evidence>
<feature type="domain" description="Acyl-CoA dehydrogenase/oxidase N-terminal" evidence="8">
    <location>
        <begin position="15"/>
        <end position="125"/>
    </location>
</feature>
<keyword evidence="3 5" id="KW-0285">Flavoprotein</keyword>
<reference evidence="10" key="1">
    <citation type="journal article" date="2019" name="Int. J. Syst. Evol. Microbiol.">
        <title>The Global Catalogue of Microorganisms (GCM) 10K type strain sequencing project: providing services to taxonomists for standard genome sequencing and annotation.</title>
        <authorList>
            <consortium name="The Broad Institute Genomics Platform"/>
            <consortium name="The Broad Institute Genome Sequencing Center for Infectious Disease"/>
            <person name="Wu L."/>
            <person name="Ma J."/>
        </authorList>
    </citation>
    <scope>NUCLEOTIDE SEQUENCE [LARGE SCALE GENOMIC DNA]</scope>
    <source>
        <strain evidence="10">CGMCC 1.12470</strain>
    </source>
</reference>
<organism evidence="9 10">
    <name type="scientific">Streptomyces caeni</name>
    <dbReference type="NCBI Taxonomy" id="2307231"/>
    <lineage>
        <taxon>Bacteria</taxon>
        <taxon>Bacillati</taxon>
        <taxon>Actinomycetota</taxon>
        <taxon>Actinomycetes</taxon>
        <taxon>Kitasatosporales</taxon>
        <taxon>Streptomycetaceae</taxon>
        <taxon>Streptomyces</taxon>
    </lineage>
</organism>
<evidence type="ECO:0000256" key="4">
    <source>
        <dbReference type="ARBA" id="ARBA00022827"/>
    </source>
</evidence>
<evidence type="ECO:0000256" key="2">
    <source>
        <dbReference type="ARBA" id="ARBA00009347"/>
    </source>
</evidence>
<gene>
    <name evidence="9" type="ORF">ACFSL4_30925</name>
</gene>
<feature type="domain" description="Acyl-CoA dehydrogenase/oxidase C-terminal" evidence="6">
    <location>
        <begin position="248"/>
        <end position="396"/>
    </location>
</feature>
<keyword evidence="10" id="KW-1185">Reference proteome</keyword>
<dbReference type="Gene3D" id="1.20.140.10">
    <property type="entry name" value="Butyryl-CoA Dehydrogenase, subunit A, domain 3"/>
    <property type="match status" value="1"/>
</dbReference>
<dbReference type="InterPro" id="IPR009100">
    <property type="entry name" value="AcylCoA_DH/oxidase_NM_dom_sf"/>
</dbReference>
<dbReference type="RefSeq" id="WP_381090183.1">
    <property type="nucleotide sequence ID" value="NZ_JBHUDX010000096.1"/>
</dbReference>
<dbReference type="InterPro" id="IPR006091">
    <property type="entry name" value="Acyl-CoA_Oxase/DH_mid-dom"/>
</dbReference>
<dbReference type="Pfam" id="PF00441">
    <property type="entry name" value="Acyl-CoA_dh_1"/>
    <property type="match status" value="1"/>
</dbReference>
<dbReference type="PROSITE" id="PS00073">
    <property type="entry name" value="ACYL_COA_DH_2"/>
    <property type="match status" value="1"/>
</dbReference>
<dbReference type="InterPro" id="IPR006089">
    <property type="entry name" value="Acyl-CoA_DH_CS"/>
</dbReference>
<dbReference type="EMBL" id="JBHUDX010000096">
    <property type="protein sequence ID" value="MFD1662469.1"/>
    <property type="molecule type" value="Genomic_DNA"/>
</dbReference>
<evidence type="ECO:0000313" key="10">
    <source>
        <dbReference type="Proteomes" id="UP001597261"/>
    </source>
</evidence>
<keyword evidence="4 5" id="KW-0274">FAD</keyword>